<dbReference type="EMBL" id="SOZD01000004">
    <property type="protein sequence ID" value="TFF21962.1"/>
    <property type="molecule type" value="Genomic_DNA"/>
</dbReference>
<comment type="caution">
    <text evidence="18">The sequence shown here is derived from an EMBL/GenBank/DDBJ whole genome shotgun (WGS) entry which is preliminary data.</text>
</comment>
<keyword evidence="9 17" id="KW-0812">Transmembrane</keyword>
<dbReference type="InterPro" id="IPR050324">
    <property type="entry name" value="CDP-alcohol_PTase-I"/>
</dbReference>
<evidence type="ECO:0000256" key="6">
    <source>
        <dbReference type="ARBA" id="ARBA00014944"/>
    </source>
</evidence>
<dbReference type="Gene3D" id="1.20.120.1760">
    <property type="match status" value="1"/>
</dbReference>
<reference evidence="18 19" key="1">
    <citation type="submission" date="2019-03" db="EMBL/GenBank/DDBJ databases">
        <title>Jiella endophytica sp. nov., a novel endophytic bacterium isolated from root of Ficus microcarpa Linn. f.</title>
        <authorList>
            <person name="Tuo L."/>
        </authorList>
    </citation>
    <scope>NUCLEOTIDE SEQUENCE [LARGE SCALE GENOMIC DNA]</scope>
    <source>
        <strain evidence="18 19">CBS5Q-3</strain>
    </source>
</reference>
<dbReference type="GO" id="GO:0046474">
    <property type="term" value="P:glycerophospholipid biosynthetic process"/>
    <property type="evidence" value="ECO:0007669"/>
    <property type="project" value="TreeGrafter"/>
</dbReference>
<evidence type="ECO:0000256" key="3">
    <source>
        <dbReference type="ARBA" id="ARBA00005189"/>
    </source>
</evidence>
<evidence type="ECO:0000256" key="2">
    <source>
        <dbReference type="ARBA" id="ARBA00005042"/>
    </source>
</evidence>
<evidence type="ECO:0000256" key="4">
    <source>
        <dbReference type="ARBA" id="ARBA00010441"/>
    </source>
</evidence>
<name>A0A4Y8RGT5_9HYPH</name>
<dbReference type="Proteomes" id="UP000298179">
    <property type="component" value="Unassembled WGS sequence"/>
</dbReference>
<feature type="transmembrane region" description="Helical" evidence="17">
    <location>
        <begin position="147"/>
        <end position="168"/>
    </location>
</feature>
<keyword evidence="12 17" id="KW-0472">Membrane</keyword>
<comment type="pathway">
    <text evidence="3">Lipid metabolism.</text>
</comment>
<dbReference type="RefSeq" id="WP_134762846.1">
    <property type="nucleotide sequence ID" value="NZ_SOZD01000004.1"/>
</dbReference>
<comment type="pathway">
    <text evidence="2">Phospholipid metabolism; phosphatidylglycerol biosynthesis; phosphatidylglycerol from CDP-diacylglycerol: step 1/2.</text>
</comment>
<keyword evidence="7" id="KW-0444">Lipid biosynthesis</keyword>
<evidence type="ECO:0000256" key="11">
    <source>
        <dbReference type="ARBA" id="ARBA00023098"/>
    </source>
</evidence>
<dbReference type="PANTHER" id="PTHR14269:SF62">
    <property type="entry name" value="CDP-DIACYLGLYCEROL--GLYCEROL-3-PHOSPHATE 3-PHOSPHATIDYLTRANSFERASE 1, CHLOROPLASTIC"/>
    <property type="match status" value="1"/>
</dbReference>
<accession>A0A4Y8RGT5</accession>
<keyword evidence="10 17" id="KW-1133">Transmembrane helix</keyword>
<proteinExistence type="inferred from homology"/>
<evidence type="ECO:0000256" key="9">
    <source>
        <dbReference type="ARBA" id="ARBA00022692"/>
    </source>
</evidence>
<evidence type="ECO:0000256" key="13">
    <source>
        <dbReference type="ARBA" id="ARBA00023209"/>
    </source>
</evidence>
<protein>
    <recommendedName>
        <fullName evidence="6">CDP-diacylglycerol--glycerol-3-phosphate 3-phosphatidyltransferase</fullName>
        <ecNumber evidence="5">2.7.8.5</ecNumber>
    </recommendedName>
</protein>
<evidence type="ECO:0000256" key="14">
    <source>
        <dbReference type="ARBA" id="ARBA00023264"/>
    </source>
</evidence>
<organism evidence="18 19">
    <name type="scientific">Jiella endophytica</name>
    <dbReference type="NCBI Taxonomy" id="2558362"/>
    <lineage>
        <taxon>Bacteria</taxon>
        <taxon>Pseudomonadati</taxon>
        <taxon>Pseudomonadota</taxon>
        <taxon>Alphaproteobacteria</taxon>
        <taxon>Hyphomicrobiales</taxon>
        <taxon>Aurantimonadaceae</taxon>
        <taxon>Jiella</taxon>
    </lineage>
</organism>
<dbReference type="PIRSF" id="PIRSF000847">
    <property type="entry name" value="Phos_ph_gly_syn"/>
    <property type="match status" value="1"/>
</dbReference>
<evidence type="ECO:0000256" key="7">
    <source>
        <dbReference type="ARBA" id="ARBA00022516"/>
    </source>
</evidence>
<dbReference type="InterPro" id="IPR004570">
    <property type="entry name" value="Phosphatidylglycerol_P_synth"/>
</dbReference>
<dbReference type="InterPro" id="IPR048254">
    <property type="entry name" value="CDP_ALCOHOL_P_TRANSF_CS"/>
</dbReference>
<dbReference type="Pfam" id="PF01066">
    <property type="entry name" value="CDP-OH_P_transf"/>
    <property type="match status" value="1"/>
</dbReference>
<gene>
    <name evidence="18" type="ORF">E3C22_15025</name>
</gene>
<dbReference type="PROSITE" id="PS00379">
    <property type="entry name" value="CDP_ALCOHOL_P_TRANSF"/>
    <property type="match status" value="1"/>
</dbReference>
<evidence type="ECO:0000256" key="8">
    <source>
        <dbReference type="ARBA" id="ARBA00022679"/>
    </source>
</evidence>
<evidence type="ECO:0000256" key="1">
    <source>
        <dbReference type="ARBA" id="ARBA00004141"/>
    </source>
</evidence>
<evidence type="ECO:0000256" key="12">
    <source>
        <dbReference type="ARBA" id="ARBA00023136"/>
    </source>
</evidence>
<keyword evidence="11" id="KW-0443">Lipid metabolism</keyword>
<evidence type="ECO:0000256" key="17">
    <source>
        <dbReference type="SAM" id="Phobius"/>
    </source>
</evidence>
<comment type="similarity">
    <text evidence="4 16">Belongs to the CDP-alcohol phosphatidyltransferase class-I family.</text>
</comment>
<evidence type="ECO:0000256" key="16">
    <source>
        <dbReference type="RuleBase" id="RU003750"/>
    </source>
</evidence>
<dbReference type="GO" id="GO:0008444">
    <property type="term" value="F:CDP-diacylglycerol-glycerol-3-phosphate 3-phosphatidyltransferase activity"/>
    <property type="evidence" value="ECO:0007669"/>
    <property type="project" value="UniProtKB-EC"/>
</dbReference>
<dbReference type="InterPro" id="IPR000462">
    <property type="entry name" value="CDP-OH_P_trans"/>
</dbReference>
<evidence type="ECO:0000313" key="18">
    <source>
        <dbReference type="EMBL" id="TFF21962.1"/>
    </source>
</evidence>
<dbReference type="InterPro" id="IPR043130">
    <property type="entry name" value="CDP-OH_PTrfase_TM_dom"/>
</dbReference>
<evidence type="ECO:0000256" key="15">
    <source>
        <dbReference type="ARBA" id="ARBA00048586"/>
    </source>
</evidence>
<comment type="catalytic activity">
    <reaction evidence="15">
        <text>a CDP-1,2-diacyl-sn-glycerol + sn-glycerol 3-phosphate = a 1,2-diacyl-sn-glycero-3-phospho-(1'-sn-glycero-3'-phosphate) + CMP + H(+)</text>
        <dbReference type="Rhea" id="RHEA:12593"/>
        <dbReference type="ChEBI" id="CHEBI:15378"/>
        <dbReference type="ChEBI" id="CHEBI:57597"/>
        <dbReference type="ChEBI" id="CHEBI:58332"/>
        <dbReference type="ChEBI" id="CHEBI:60110"/>
        <dbReference type="ChEBI" id="CHEBI:60377"/>
        <dbReference type="EC" id="2.7.8.5"/>
    </reaction>
</comment>
<evidence type="ECO:0000256" key="5">
    <source>
        <dbReference type="ARBA" id="ARBA00013170"/>
    </source>
</evidence>
<dbReference type="GO" id="GO:0016020">
    <property type="term" value="C:membrane"/>
    <property type="evidence" value="ECO:0007669"/>
    <property type="project" value="UniProtKB-SubCell"/>
</dbReference>
<keyword evidence="19" id="KW-1185">Reference proteome</keyword>
<comment type="subcellular location">
    <subcellularLocation>
        <location evidence="1">Membrane</location>
        <topology evidence="1">Multi-pass membrane protein</topology>
    </subcellularLocation>
</comment>
<feature type="transmembrane region" description="Helical" evidence="17">
    <location>
        <begin position="59"/>
        <end position="80"/>
    </location>
</feature>
<dbReference type="PANTHER" id="PTHR14269">
    <property type="entry name" value="CDP-DIACYLGLYCEROL--GLYCEROL-3-PHOSPHATE 3-PHOSPHATIDYLTRANSFERASE-RELATED"/>
    <property type="match status" value="1"/>
</dbReference>
<dbReference type="AlphaFoldDB" id="A0A4Y8RGT5"/>
<dbReference type="OrthoDB" id="9796672at2"/>
<evidence type="ECO:0000256" key="10">
    <source>
        <dbReference type="ARBA" id="ARBA00022989"/>
    </source>
</evidence>
<keyword evidence="13" id="KW-0594">Phospholipid biosynthesis</keyword>
<evidence type="ECO:0000313" key="19">
    <source>
        <dbReference type="Proteomes" id="UP000298179"/>
    </source>
</evidence>
<dbReference type="EC" id="2.7.8.5" evidence="5"/>
<keyword evidence="14" id="KW-1208">Phospholipid metabolism</keyword>
<keyword evidence="8 16" id="KW-0808">Transferase</keyword>
<sequence>MTIPNLISIARLLAVPLMIWALIGGNWPLAFATFVVAGISDAVDGAIARHFDQQSTLGLYLDPIADKALLSTVFIGLGLLGRLPDWLVIAVVSRDVLIVAAFLLAYVMGLPMTVQPLFVSKATTAAQIVLAASVLGESAFGLSLGPVIDLLVVLTAILTVASAAAYLIDWLRHMASPHGAEPKDDEGP</sequence>